<evidence type="ECO:0000259" key="11">
    <source>
        <dbReference type="Pfam" id="PF02096"/>
    </source>
</evidence>
<dbReference type="PANTHER" id="PTHR12428:SF65">
    <property type="entry name" value="CYTOCHROME C OXIDASE ASSEMBLY PROTEIN COX18, MITOCHONDRIAL"/>
    <property type="match status" value="1"/>
</dbReference>
<keyword evidence="4 9" id="KW-0812">Transmembrane</keyword>
<keyword evidence="5" id="KW-0653">Protein transport</keyword>
<dbReference type="InterPro" id="IPR028055">
    <property type="entry name" value="YidC/Oxa/ALB_C"/>
</dbReference>
<feature type="transmembrane region" description="Helical" evidence="10">
    <location>
        <begin position="172"/>
        <end position="197"/>
    </location>
</feature>
<dbReference type="PANTHER" id="PTHR12428">
    <property type="entry name" value="OXA1"/>
    <property type="match status" value="1"/>
</dbReference>
<dbReference type="Pfam" id="PF02096">
    <property type="entry name" value="60KD_IMP"/>
    <property type="match status" value="1"/>
</dbReference>
<feature type="transmembrane region" description="Helical" evidence="10">
    <location>
        <begin position="28"/>
        <end position="49"/>
    </location>
</feature>
<feature type="transmembrane region" description="Helical" evidence="10">
    <location>
        <begin position="95"/>
        <end position="115"/>
    </location>
</feature>
<dbReference type="PRINTS" id="PR00701">
    <property type="entry name" value="60KDINNERMP"/>
</dbReference>
<evidence type="ECO:0000256" key="8">
    <source>
        <dbReference type="ARBA" id="ARBA00023186"/>
    </source>
</evidence>
<dbReference type="InterPro" id="IPR001708">
    <property type="entry name" value="YidC/ALB3/OXA1/COX18"/>
</dbReference>
<dbReference type="Proteomes" id="UP000013520">
    <property type="component" value="Chromosome"/>
</dbReference>
<sequence length="223" mass="25762">MGELFQILVNGITSLTHWLYEWTVTLGLPSYGLAIIILTILIKLVLFPLNQKQMVSMKKMQEIQPKLKEIQEKYKNKDPQKMQQKIMEMYKEHNVNPMAGCLPILVQMPILIALYRSLLHIEFKSTEHAGFFWINTLSDKDPFFILPVLAGVTTFMQTRLTTSTADQTQRMMLYMMPVFIAWISTTVPSGLVLYWVMFNILGFTQQLLVNRQVEQAKEGAPSK</sequence>
<dbReference type="OrthoDB" id="9780552at2"/>
<evidence type="ECO:0000313" key="13">
    <source>
        <dbReference type="Proteomes" id="UP000013520"/>
    </source>
</evidence>
<dbReference type="RefSeq" id="WP_006522176.1">
    <property type="nucleotide sequence ID" value="NC_021184.1"/>
</dbReference>
<evidence type="ECO:0000256" key="5">
    <source>
        <dbReference type="ARBA" id="ARBA00022927"/>
    </source>
</evidence>
<keyword evidence="7 10" id="KW-0472">Membrane</keyword>
<dbReference type="GO" id="GO:0032977">
    <property type="term" value="F:membrane insertase activity"/>
    <property type="evidence" value="ECO:0007669"/>
    <property type="project" value="InterPro"/>
</dbReference>
<organism evidence="12 13">
    <name type="scientific">Desulfoscipio gibsoniae DSM 7213</name>
    <dbReference type="NCBI Taxonomy" id="767817"/>
    <lineage>
        <taxon>Bacteria</taxon>
        <taxon>Bacillati</taxon>
        <taxon>Bacillota</taxon>
        <taxon>Clostridia</taxon>
        <taxon>Eubacteriales</taxon>
        <taxon>Desulfallaceae</taxon>
        <taxon>Desulfoscipio</taxon>
    </lineage>
</organism>
<evidence type="ECO:0000256" key="1">
    <source>
        <dbReference type="ARBA" id="ARBA00004651"/>
    </source>
</evidence>
<dbReference type="CDD" id="cd20070">
    <property type="entry name" value="5TM_YidC_Alb3"/>
    <property type="match status" value="1"/>
</dbReference>
<feature type="domain" description="Membrane insertase YidC/Oxa/ALB C-terminal" evidence="11">
    <location>
        <begin position="31"/>
        <end position="211"/>
    </location>
</feature>
<keyword evidence="6 10" id="KW-1133">Transmembrane helix</keyword>
<keyword evidence="8" id="KW-0143">Chaperone</keyword>
<gene>
    <name evidence="12" type="ORF">Desgi_4761</name>
</gene>
<evidence type="ECO:0000256" key="2">
    <source>
        <dbReference type="ARBA" id="ARBA00022448"/>
    </source>
</evidence>
<evidence type="ECO:0000256" key="7">
    <source>
        <dbReference type="ARBA" id="ARBA00023136"/>
    </source>
</evidence>
<evidence type="ECO:0000256" key="6">
    <source>
        <dbReference type="ARBA" id="ARBA00022989"/>
    </source>
</evidence>
<proteinExistence type="inferred from homology"/>
<evidence type="ECO:0000256" key="3">
    <source>
        <dbReference type="ARBA" id="ARBA00022475"/>
    </source>
</evidence>
<keyword evidence="13" id="KW-1185">Reference proteome</keyword>
<dbReference type="PRINTS" id="PR01900">
    <property type="entry name" value="YIDCPROTEIN"/>
</dbReference>
<evidence type="ECO:0000256" key="9">
    <source>
        <dbReference type="RuleBase" id="RU003945"/>
    </source>
</evidence>
<protein>
    <submittedName>
        <fullName evidence="12">Preprotein translocase subunit YidC</fullName>
    </submittedName>
</protein>
<dbReference type="AlphaFoldDB" id="R4KMS2"/>
<dbReference type="HOGENOM" id="CLU_036138_4_1_9"/>
<dbReference type="GO" id="GO:0051205">
    <property type="term" value="P:protein insertion into membrane"/>
    <property type="evidence" value="ECO:0007669"/>
    <property type="project" value="TreeGrafter"/>
</dbReference>
<dbReference type="eggNOG" id="COG0706">
    <property type="taxonomic scope" value="Bacteria"/>
</dbReference>
<dbReference type="KEGG" id="dgi:Desgi_4761"/>
<dbReference type="GO" id="GO:0015031">
    <property type="term" value="P:protein transport"/>
    <property type="evidence" value="ECO:0007669"/>
    <property type="project" value="UniProtKB-KW"/>
</dbReference>
<dbReference type="InterPro" id="IPR047196">
    <property type="entry name" value="YidC_ALB_C"/>
</dbReference>
<dbReference type="NCBIfam" id="TIGR03592">
    <property type="entry name" value="yidC_oxa1_cterm"/>
    <property type="match status" value="1"/>
</dbReference>
<name>R4KMS2_9FIRM</name>
<evidence type="ECO:0000256" key="10">
    <source>
        <dbReference type="SAM" id="Phobius"/>
    </source>
</evidence>
<comment type="subcellular location">
    <subcellularLocation>
        <location evidence="1">Cell membrane</location>
        <topology evidence="1">Multi-pass membrane protein</topology>
    </subcellularLocation>
    <subcellularLocation>
        <location evidence="9">Membrane</location>
        <topology evidence="9">Multi-pass membrane protein</topology>
    </subcellularLocation>
</comment>
<evidence type="ECO:0000313" key="12">
    <source>
        <dbReference type="EMBL" id="AGL03979.1"/>
    </source>
</evidence>
<reference evidence="12 13" key="1">
    <citation type="submission" date="2012-01" db="EMBL/GenBank/DDBJ databases">
        <title>Complete sequence of Desulfotomaculum gibsoniae DSM 7213.</title>
        <authorList>
            <consortium name="US DOE Joint Genome Institute"/>
            <person name="Lucas S."/>
            <person name="Han J."/>
            <person name="Lapidus A."/>
            <person name="Cheng J.-F."/>
            <person name="Goodwin L."/>
            <person name="Pitluck S."/>
            <person name="Peters L."/>
            <person name="Ovchinnikova G."/>
            <person name="Teshima H."/>
            <person name="Detter J.C."/>
            <person name="Han C."/>
            <person name="Tapia R."/>
            <person name="Land M."/>
            <person name="Hauser L."/>
            <person name="Kyrpides N."/>
            <person name="Ivanova N."/>
            <person name="Pagani I."/>
            <person name="Parshina S."/>
            <person name="Plugge C."/>
            <person name="Muyzer G."/>
            <person name="Kuever J."/>
            <person name="Ivanova A."/>
            <person name="Nazina T."/>
            <person name="Klenk H.-P."/>
            <person name="Brambilla E."/>
            <person name="Spring S."/>
            <person name="Stams A.F."/>
            <person name="Woyke T."/>
        </authorList>
    </citation>
    <scope>NUCLEOTIDE SEQUENCE [LARGE SCALE GENOMIC DNA]</scope>
    <source>
        <strain evidence="12 13">DSM 7213</strain>
    </source>
</reference>
<evidence type="ECO:0000256" key="4">
    <source>
        <dbReference type="ARBA" id="ARBA00022692"/>
    </source>
</evidence>
<dbReference type="STRING" id="767817.Desgi_4761"/>
<keyword evidence="2" id="KW-0813">Transport</keyword>
<keyword evidence="3" id="KW-1003">Cell membrane</keyword>
<comment type="similarity">
    <text evidence="9">Belongs to the OXA1/ALB3/YidC family.</text>
</comment>
<dbReference type="GO" id="GO:0005886">
    <property type="term" value="C:plasma membrane"/>
    <property type="evidence" value="ECO:0007669"/>
    <property type="project" value="UniProtKB-SubCell"/>
</dbReference>
<accession>R4KMS2</accession>
<dbReference type="EMBL" id="CP003273">
    <property type="protein sequence ID" value="AGL03979.1"/>
    <property type="molecule type" value="Genomic_DNA"/>
</dbReference>